<dbReference type="EMBL" id="CM042042">
    <property type="protein sequence ID" value="KAI3704492.1"/>
    <property type="molecule type" value="Genomic_DNA"/>
</dbReference>
<comment type="caution">
    <text evidence="1">The sequence shown here is derived from an EMBL/GenBank/DDBJ whole genome shotgun (WGS) entry which is preliminary data.</text>
</comment>
<evidence type="ECO:0000313" key="2">
    <source>
        <dbReference type="Proteomes" id="UP001056120"/>
    </source>
</evidence>
<name>A0ACB9A2Z3_9ASTR</name>
<dbReference type="Proteomes" id="UP001056120">
    <property type="component" value="Linkage Group LG25"/>
</dbReference>
<evidence type="ECO:0000313" key="1">
    <source>
        <dbReference type="EMBL" id="KAI3704492.1"/>
    </source>
</evidence>
<organism evidence="1 2">
    <name type="scientific">Smallanthus sonchifolius</name>
    <dbReference type="NCBI Taxonomy" id="185202"/>
    <lineage>
        <taxon>Eukaryota</taxon>
        <taxon>Viridiplantae</taxon>
        <taxon>Streptophyta</taxon>
        <taxon>Embryophyta</taxon>
        <taxon>Tracheophyta</taxon>
        <taxon>Spermatophyta</taxon>
        <taxon>Magnoliopsida</taxon>
        <taxon>eudicotyledons</taxon>
        <taxon>Gunneridae</taxon>
        <taxon>Pentapetalae</taxon>
        <taxon>asterids</taxon>
        <taxon>campanulids</taxon>
        <taxon>Asterales</taxon>
        <taxon>Asteraceae</taxon>
        <taxon>Asteroideae</taxon>
        <taxon>Heliantheae alliance</taxon>
        <taxon>Millerieae</taxon>
        <taxon>Smallanthus</taxon>
    </lineage>
</organism>
<gene>
    <name evidence="1" type="ORF">L1987_74713</name>
</gene>
<reference evidence="2" key="1">
    <citation type="journal article" date="2022" name="Mol. Ecol. Resour.">
        <title>The genomes of chicory, endive, great burdock and yacon provide insights into Asteraceae palaeo-polyploidization history and plant inulin production.</title>
        <authorList>
            <person name="Fan W."/>
            <person name="Wang S."/>
            <person name="Wang H."/>
            <person name="Wang A."/>
            <person name="Jiang F."/>
            <person name="Liu H."/>
            <person name="Zhao H."/>
            <person name="Xu D."/>
            <person name="Zhang Y."/>
        </authorList>
    </citation>
    <scope>NUCLEOTIDE SEQUENCE [LARGE SCALE GENOMIC DNA]</scope>
    <source>
        <strain evidence="2">cv. Yunnan</strain>
    </source>
</reference>
<sequence length="345" mass="38385">MKTTKGRDDYLIGAFAVGSRSSKALLNLFTYKRANRFVKKRKMGHPPAVRDSKVATERVKDLNEIDLIVVRISHGASIEMISHPTTFEIEEQLNKIKTTLAEAASADTICRALSQLTRLFKCMDDLLTSSTTQVLLSREQNKKWVDELVDESVKFLDICGSISEMLSEFKGHNKDLVCGLRRRKGELSVENSIKKYNCFRKKMKKDVRGLIGSLKQVDKLINSGSSMVVNSDNHQLAAVIKSVTGVSKVIIMVLESLLTFICVPVSKPCRWSVLVSKLMHKGIVACEDQLENGMGNEFERSDTALSKYGMGNVQIAECSLERLGGQIESMEGGIDHPKKVEINPS</sequence>
<proteinExistence type="predicted"/>
<reference evidence="1 2" key="2">
    <citation type="journal article" date="2022" name="Mol. Ecol. Resour.">
        <title>The genomes of chicory, endive, great burdock and yacon provide insights into Asteraceae paleo-polyploidization history and plant inulin production.</title>
        <authorList>
            <person name="Fan W."/>
            <person name="Wang S."/>
            <person name="Wang H."/>
            <person name="Wang A."/>
            <person name="Jiang F."/>
            <person name="Liu H."/>
            <person name="Zhao H."/>
            <person name="Xu D."/>
            <person name="Zhang Y."/>
        </authorList>
    </citation>
    <scope>NUCLEOTIDE SEQUENCE [LARGE SCALE GENOMIC DNA]</scope>
    <source>
        <strain evidence="2">cv. Yunnan</strain>
        <tissue evidence="1">Leaves</tissue>
    </source>
</reference>
<protein>
    <submittedName>
        <fullName evidence="1">Uncharacterized protein</fullName>
    </submittedName>
</protein>
<accession>A0ACB9A2Z3</accession>
<keyword evidence="2" id="KW-1185">Reference proteome</keyword>